<organism evidence="5 9">
    <name type="scientific">Eisenbergiella tayi</name>
    <dbReference type="NCBI Taxonomy" id="1432052"/>
    <lineage>
        <taxon>Bacteria</taxon>
        <taxon>Bacillati</taxon>
        <taxon>Bacillota</taxon>
        <taxon>Clostridia</taxon>
        <taxon>Lachnospirales</taxon>
        <taxon>Lachnospiraceae</taxon>
        <taxon>Eisenbergiella</taxon>
    </lineage>
</organism>
<dbReference type="OrthoDB" id="9797092at2"/>
<name>A0A1E3AIB8_9FIRM</name>
<evidence type="ECO:0000256" key="2">
    <source>
        <dbReference type="ARBA" id="ARBA00022723"/>
    </source>
</evidence>
<evidence type="ECO:0000256" key="1">
    <source>
        <dbReference type="ARBA" id="ARBA00010587"/>
    </source>
</evidence>
<evidence type="ECO:0000313" key="7">
    <source>
        <dbReference type="EMBL" id="ODR48938.1"/>
    </source>
</evidence>
<dbReference type="InterPro" id="IPR016131">
    <property type="entry name" value="Haemerythrin_Fe_BS"/>
</dbReference>
<dbReference type="EMBL" id="MEHA01000015">
    <property type="protein sequence ID" value="ODR48938.1"/>
    <property type="molecule type" value="Genomic_DNA"/>
</dbReference>
<feature type="domain" description="Hemerythrin-like" evidence="4">
    <location>
        <begin position="13"/>
        <end position="134"/>
    </location>
</feature>
<evidence type="ECO:0000313" key="6">
    <source>
        <dbReference type="EMBL" id="ODM11264.1"/>
    </source>
</evidence>
<dbReference type="Proteomes" id="UP000094869">
    <property type="component" value="Unassembled WGS sequence"/>
</dbReference>
<dbReference type="InterPro" id="IPR012827">
    <property type="entry name" value="Hemerythrin_metal-bd"/>
</dbReference>
<dbReference type="EMBL" id="MEHD01000011">
    <property type="protein sequence ID" value="ODR60331.1"/>
    <property type="molecule type" value="Genomic_DNA"/>
</dbReference>
<keyword evidence="2" id="KW-0479">Metal-binding</keyword>
<evidence type="ECO:0000256" key="3">
    <source>
        <dbReference type="ARBA" id="ARBA00023004"/>
    </source>
</evidence>
<dbReference type="Proteomes" id="UP000094271">
    <property type="component" value="Unassembled WGS sequence"/>
</dbReference>
<evidence type="ECO:0000313" key="8">
    <source>
        <dbReference type="EMBL" id="ODR60331.1"/>
    </source>
</evidence>
<comment type="similarity">
    <text evidence="1">Belongs to the hemerythrin family.</text>
</comment>
<evidence type="ECO:0000313" key="5">
    <source>
        <dbReference type="EMBL" id="ODM08417.1"/>
    </source>
</evidence>
<dbReference type="Gene3D" id="1.20.120.50">
    <property type="entry name" value="Hemerythrin-like"/>
    <property type="match status" value="1"/>
</dbReference>
<reference evidence="8 11" key="2">
    <citation type="submission" date="2016-08" db="EMBL/GenBank/DDBJ databases">
        <title>Characterization of Isolates of Eisenbergiella tayi Derived from Blood Cultures, Using Whole Genome Sequencing.</title>
        <authorList>
            <person name="Bernier A.-M."/>
            <person name="Burdz T."/>
            <person name="Wiebe D."/>
            <person name="Bernard K."/>
        </authorList>
    </citation>
    <scope>NUCLEOTIDE SEQUENCE [LARGE SCALE GENOMIC DNA]</scope>
    <source>
        <strain evidence="8 11">NML120146</strain>
    </source>
</reference>
<evidence type="ECO:0000313" key="12">
    <source>
        <dbReference type="Proteomes" id="UP000095003"/>
    </source>
</evidence>
<dbReference type="RefSeq" id="WP_009251962.1">
    <property type="nucleotide sequence ID" value="NZ_BAABXS010000001.1"/>
</dbReference>
<dbReference type="PROSITE" id="PS00550">
    <property type="entry name" value="HEMERYTHRINS"/>
    <property type="match status" value="1"/>
</dbReference>
<evidence type="ECO:0000313" key="10">
    <source>
        <dbReference type="Proteomes" id="UP000094271"/>
    </source>
</evidence>
<evidence type="ECO:0000313" key="11">
    <source>
        <dbReference type="Proteomes" id="UP000094869"/>
    </source>
</evidence>
<reference evidence="7 10" key="3">
    <citation type="submission" date="2016-08" db="EMBL/GenBank/DDBJ databases">
        <authorList>
            <person name="Seilhamer J.J."/>
        </authorList>
    </citation>
    <scope>NUCLEOTIDE SEQUENCE [LARGE SCALE GENOMIC DNA]</scope>
    <source>
        <strain evidence="7 10">NML150140-1</strain>
    </source>
</reference>
<dbReference type="Proteomes" id="UP000095003">
    <property type="component" value="Unassembled WGS sequence"/>
</dbReference>
<dbReference type="PANTHER" id="PTHR37164">
    <property type="entry name" value="BACTERIOHEMERYTHRIN"/>
    <property type="match status" value="1"/>
</dbReference>
<reference evidence="9 12" key="1">
    <citation type="submission" date="2016-07" db="EMBL/GenBank/DDBJ databases">
        <title>Characterization of isolates of Eisenbergiella tayi derived from blood cultures, using whole genome sequencing.</title>
        <authorList>
            <person name="Burdz T."/>
            <person name="Wiebe D."/>
            <person name="Huynh C."/>
            <person name="Bernard K."/>
        </authorList>
    </citation>
    <scope>NUCLEOTIDE SEQUENCE [LARGE SCALE GENOMIC DNA]</scope>
    <source>
        <strain evidence="5 9">NML 110608</strain>
        <strain evidence="6 12">NML 120489</strain>
    </source>
</reference>
<dbReference type="EMBL" id="MCGH01000001">
    <property type="protein sequence ID" value="ODM08417.1"/>
    <property type="molecule type" value="Genomic_DNA"/>
</dbReference>
<proteinExistence type="inferred from homology"/>
<evidence type="ECO:0000259" key="4">
    <source>
        <dbReference type="Pfam" id="PF01814"/>
    </source>
</evidence>
<dbReference type="Pfam" id="PF01814">
    <property type="entry name" value="Hemerythrin"/>
    <property type="match status" value="1"/>
</dbReference>
<dbReference type="PANTHER" id="PTHR37164:SF1">
    <property type="entry name" value="BACTERIOHEMERYTHRIN"/>
    <property type="match status" value="1"/>
</dbReference>
<dbReference type="NCBIfam" id="TIGR02481">
    <property type="entry name" value="hemeryth_dom"/>
    <property type="match status" value="1"/>
</dbReference>
<accession>A0A1E3AIB8</accession>
<dbReference type="InterPro" id="IPR012312">
    <property type="entry name" value="Hemerythrin-like"/>
</dbReference>
<evidence type="ECO:0000313" key="9">
    <source>
        <dbReference type="Proteomes" id="UP000094067"/>
    </source>
</evidence>
<gene>
    <name evidence="6" type="ORF">BEH84_03693</name>
    <name evidence="7" type="ORF">BEI59_19570</name>
    <name evidence="5" type="ORF">BEI61_00046</name>
    <name evidence="8" type="ORF">BEI63_03845</name>
</gene>
<dbReference type="GO" id="GO:0046872">
    <property type="term" value="F:metal ion binding"/>
    <property type="evidence" value="ECO:0007669"/>
    <property type="project" value="UniProtKB-KW"/>
</dbReference>
<sequence>MKQYEVSEEYRTGNETIDQQHARMLDHTQRAYLLFTDENMLFKCADINKILEGLSFHTAEHFAYEEDYMRELGFDQLEEHIRCHEAFRRKLQEFIDRVPQLSLDTQDEMLGEVFEYLQEWWKVHITQEDMKYVEFANNHETAAP</sequence>
<dbReference type="GeneID" id="93302875"/>
<dbReference type="InterPro" id="IPR035938">
    <property type="entry name" value="Hemerythrin-like_sf"/>
</dbReference>
<dbReference type="AlphaFoldDB" id="A0A1E3AIB8"/>
<dbReference type="EMBL" id="MCGI01000003">
    <property type="protein sequence ID" value="ODM11264.1"/>
    <property type="molecule type" value="Genomic_DNA"/>
</dbReference>
<comment type="caution">
    <text evidence="5">The sequence shown here is derived from an EMBL/GenBank/DDBJ whole genome shotgun (WGS) entry which is preliminary data.</text>
</comment>
<keyword evidence="3" id="KW-0408">Iron</keyword>
<protein>
    <submittedName>
        <fullName evidence="5">Bacteriohemerythrin</fullName>
    </submittedName>
</protein>
<dbReference type="PATRIC" id="fig|1432052.3.peg.4098"/>
<keyword evidence="11" id="KW-1185">Reference proteome</keyword>
<dbReference type="Proteomes" id="UP000094067">
    <property type="component" value="Unassembled WGS sequence"/>
</dbReference>
<dbReference type="InterPro" id="IPR050669">
    <property type="entry name" value="Hemerythrin"/>
</dbReference>
<dbReference type="CDD" id="cd12107">
    <property type="entry name" value="Hemerythrin"/>
    <property type="match status" value="1"/>
</dbReference>
<dbReference type="SUPFAM" id="SSF47188">
    <property type="entry name" value="Hemerythrin-like"/>
    <property type="match status" value="1"/>
</dbReference>